<protein>
    <submittedName>
        <fullName evidence="1">Uncharacterized protein</fullName>
    </submittedName>
</protein>
<dbReference type="Proteomes" id="UP001054252">
    <property type="component" value="Unassembled WGS sequence"/>
</dbReference>
<dbReference type="AlphaFoldDB" id="A0AAV5MDJ3"/>
<proteinExistence type="predicted"/>
<gene>
    <name evidence="1" type="ORF">SLEP1_g54799</name>
</gene>
<comment type="caution">
    <text evidence="1">The sequence shown here is derived from an EMBL/GenBank/DDBJ whole genome shotgun (WGS) entry which is preliminary data.</text>
</comment>
<dbReference type="EMBL" id="BPVZ01000241">
    <property type="protein sequence ID" value="GKV47950.1"/>
    <property type="molecule type" value="Genomic_DNA"/>
</dbReference>
<accession>A0AAV5MDJ3</accession>
<sequence>MLSCCPLVGGLNASTCRHVPDRTSSNFCCLPVGSLNTGHDL</sequence>
<evidence type="ECO:0000313" key="1">
    <source>
        <dbReference type="EMBL" id="GKV47950.1"/>
    </source>
</evidence>
<name>A0AAV5MDJ3_9ROSI</name>
<organism evidence="1 2">
    <name type="scientific">Rubroshorea leprosula</name>
    <dbReference type="NCBI Taxonomy" id="152421"/>
    <lineage>
        <taxon>Eukaryota</taxon>
        <taxon>Viridiplantae</taxon>
        <taxon>Streptophyta</taxon>
        <taxon>Embryophyta</taxon>
        <taxon>Tracheophyta</taxon>
        <taxon>Spermatophyta</taxon>
        <taxon>Magnoliopsida</taxon>
        <taxon>eudicotyledons</taxon>
        <taxon>Gunneridae</taxon>
        <taxon>Pentapetalae</taxon>
        <taxon>rosids</taxon>
        <taxon>malvids</taxon>
        <taxon>Malvales</taxon>
        <taxon>Dipterocarpaceae</taxon>
        <taxon>Rubroshorea</taxon>
    </lineage>
</organism>
<evidence type="ECO:0000313" key="2">
    <source>
        <dbReference type="Proteomes" id="UP001054252"/>
    </source>
</evidence>
<reference evidence="1 2" key="1">
    <citation type="journal article" date="2021" name="Commun. Biol.">
        <title>The genome of Shorea leprosula (Dipterocarpaceae) highlights the ecological relevance of drought in aseasonal tropical rainforests.</title>
        <authorList>
            <person name="Ng K.K.S."/>
            <person name="Kobayashi M.J."/>
            <person name="Fawcett J.A."/>
            <person name="Hatakeyama M."/>
            <person name="Paape T."/>
            <person name="Ng C.H."/>
            <person name="Ang C.C."/>
            <person name="Tnah L.H."/>
            <person name="Lee C.T."/>
            <person name="Nishiyama T."/>
            <person name="Sese J."/>
            <person name="O'Brien M.J."/>
            <person name="Copetti D."/>
            <person name="Mohd Noor M.I."/>
            <person name="Ong R.C."/>
            <person name="Putra M."/>
            <person name="Sireger I.Z."/>
            <person name="Indrioko S."/>
            <person name="Kosugi Y."/>
            <person name="Izuno A."/>
            <person name="Isagi Y."/>
            <person name="Lee S.L."/>
            <person name="Shimizu K.K."/>
        </authorList>
    </citation>
    <scope>NUCLEOTIDE SEQUENCE [LARGE SCALE GENOMIC DNA]</scope>
    <source>
        <strain evidence="1">214</strain>
    </source>
</reference>
<keyword evidence="2" id="KW-1185">Reference proteome</keyword>